<keyword evidence="2" id="KW-1185">Reference proteome</keyword>
<dbReference type="PANTHER" id="PTHR32018:SF6">
    <property type="entry name" value="RHAMNOGALACTURONAN ENDOLYASE"/>
    <property type="match status" value="1"/>
</dbReference>
<name>A0A103YGD8_CYNCS</name>
<sequence>MGMDTSTSSFAMIHLGVILDNGLLKLKLSTPAGMIVAIHYNGTPNLLESGLKESQRGFVVVLEIKADHFSFDPPISNEQHNRRIHGTSFDLISKDENHIEVSFLKTWKYDNKDDPPIKVDKRYVMLRGCSGFYSYAIYQHLEEWPDIDIEQTRLAFKLDKTL</sequence>
<reference evidence="1 2" key="1">
    <citation type="journal article" date="2016" name="Sci. Rep.">
        <title>The genome sequence of the outbreeding globe artichoke constructed de novo incorporating a phase-aware low-pass sequencing strategy of F1 progeny.</title>
        <authorList>
            <person name="Scaglione D."/>
            <person name="Reyes-Chin-Wo S."/>
            <person name="Acquadro A."/>
            <person name="Froenicke L."/>
            <person name="Portis E."/>
            <person name="Beitel C."/>
            <person name="Tirone M."/>
            <person name="Mauro R."/>
            <person name="Lo Monaco A."/>
            <person name="Mauromicale G."/>
            <person name="Faccioli P."/>
            <person name="Cattivelli L."/>
            <person name="Rieseberg L."/>
            <person name="Michelmore R."/>
            <person name="Lanteri S."/>
        </authorList>
    </citation>
    <scope>NUCLEOTIDE SEQUENCE [LARGE SCALE GENOMIC DNA]</scope>
    <source>
        <strain evidence="1">2C</strain>
    </source>
</reference>
<organism evidence="1 2">
    <name type="scientific">Cynara cardunculus var. scolymus</name>
    <name type="common">Globe artichoke</name>
    <name type="synonym">Cynara scolymus</name>
    <dbReference type="NCBI Taxonomy" id="59895"/>
    <lineage>
        <taxon>Eukaryota</taxon>
        <taxon>Viridiplantae</taxon>
        <taxon>Streptophyta</taxon>
        <taxon>Embryophyta</taxon>
        <taxon>Tracheophyta</taxon>
        <taxon>Spermatophyta</taxon>
        <taxon>Magnoliopsida</taxon>
        <taxon>eudicotyledons</taxon>
        <taxon>Gunneridae</taxon>
        <taxon>Pentapetalae</taxon>
        <taxon>asterids</taxon>
        <taxon>campanulids</taxon>
        <taxon>Asterales</taxon>
        <taxon>Asteraceae</taxon>
        <taxon>Carduoideae</taxon>
        <taxon>Cardueae</taxon>
        <taxon>Carduinae</taxon>
        <taxon>Cynara</taxon>
    </lineage>
</organism>
<evidence type="ECO:0000313" key="2">
    <source>
        <dbReference type="Proteomes" id="UP000243975"/>
    </source>
</evidence>
<dbReference type="GO" id="GO:0016829">
    <property type="term" value="F:lyase activity"/>
    <property type="evidence" value="ECO:0007669"/>
    <property type="project" value="UniProtKB-KW"/>
</dbReference>
<dbReference type="Gramene" id="KVI08630">
    <property type="protein sequence ID" value="KVI08630"/>
    <property type="gene ID" value="Ccrd_012996"/>
</dbReference>
<dbReference type="Proteomes" id="UP000243975">
    <property type="component" value="Unassembled WGS sequence"/>
</dbReference>
<keyword evidence="1" id="KW-0456">Lyase</keyword>
<dbReference type="InterPro" id="IPR051850">
    <property type="entry name" value="Polysacch_Lyase_4"/>
</dbReference>
<dbReference type="OMA" id="MIVAIHY"/>
<comment type="caution">
    <text evidence="1">The sequence shown here is derived from an EMBL/GenBank/DDBJ whole genome shotgun (WGS) entry which is preliminary data.</text>
</comment>
<dbReference type="Pfam" id="PF06045">
    <property type="entry name" value="Rhamnogal_lyase"/>
    <property type="match status" value="1"/>
</dbReference>
<dbReference type="STRING" id="59895.A0A103YGD8"/>
<dbReference type="PANTHER" id="PTHR32018">
    <property type="entry name" value="RHAMNOGALACTURONATE LYASE FAMILY PROTEIN"/>
    <property type="match status" value="1"/>
</dbReference>
<accession>A0A103YGD8</accession>
<gene>
    <name evidence="1" type="ORF">Ccrd_012996</name>
</gene>
<dbReference type="InterPro" id="IPR010325">
    <property type="entry name" value="Rhamnogal_lyase"/>
</dbReference>
<evidence type="ECO:0000313" key="1">
    <source>
        <dbReference type="EMBL" id="KVI08630.1"/>
    </source>
</evidence>
<proteinExistence type="predicted"/>
<dbReference type="EMBL" id="LEKV01001100">
    <property type="protein sequence ID" value="KVI08630.1"/>
    <property type="molecule type" value="Genomic_DNA"/>
</dbReference>
<dbReference type="AlphaFoldDB" id="A0A103YGD8"/>
<protein>
    <submittedName>
        <fullName evidence="1">Rhamnogalacturonate lyase</fullName>
    </submittedName>
</protein>